<name>A0A8H5F231_9AGAR</name>
<protein>
    <submittedName>
        <fullName evidence="1">Uncharacterized protein</fullName>
    </submittedName>
</protein>
<dbReference type="PANTHER" id="PTHR14218">
    <property type="entry name" value="PROTEASE S8 TRIPEPTIDYL PEPTIDASE I CLN2"/>
    <property type="match status" value="1"/>
</dbReference>
<dbReference type="GO" id="GO:0006508">
    <property type="term" value="P:proteolysis"/>
    <property type="evidence" value="ECO:0007669"/>
    <property type="project" value="InterPro"/>
</dbReference>
<organism evidence="1 2">
    <name type="scientific">Psilocybe cf. subviscida</name>
    <dbReference type="NCBI Taxonomy" id="2480587"/>
    <lineage>
        <taxon>Eukaryota</taxon>
        <taxon>Fungi</taxon>
        <taxon>Dikarya</taxon>
        <taxon>Basidiomycota</taxon>
        <taxon>Agaricomycotina</taxon>
        <taxon>Agaricomycetes</taxon>
        <taxon>Agaricomycetidae</taxon>
        <taxon>Agaricales</taxon>
        <taxon>Agaricineae</taxon>
        <taxon>Strophariaceae</taxon>
        <taxon>Psilocybe</taxon>
    </lineage>
</organism>
<dbReference type="PANTHER" id="PTHR14218:SF15">
    <property type="entry name" value="TRIPEPTIDYL-PEPTIDASE 1"/>
    <property type="match status" value="1"/>
</dbReference>
<dbReference type="OrthoDB" id="3255202at2759"/>
<dbReference type="SUPFAM" id="SSF52743">
    <property type="entry name" value="Subtilisin-like"/>
    <property type="match status" value="1"/>
</dbReference>
<keyword evidence="2" id="KW-1185">Reference proteome</keyword>
<dbReference type="EMBL" id="JAACJJ010000028">
    <property type="protein sequence ID" value="KAF5320741.1"/>
    <property type="molecule type" value="Genomic_DNA"/>
</dbReference>
<evidence type="ECO:0000313" key="1">
    <source>
        <dbReference type="EMBL" id="KAF5320741.1"/>
    </source>
</evidence>
<dbReference type="GO" id="GO:0008240">
    <property type="term" value="F:tripeptidyl-peptidase activity"/>
    <property type="evidence" value="ECO:0007669"/>
    <property type="project" value="TreeGrafter"/>
</dbReference>
<gene>
    <name evidence="1" type="ORF">D9619_001200</name>
</gene>
<reference evidence="1 2" key="1">
    <citation type="journal article" date="2020" name="ISME J.">
        <title>Uncovering the hidden diversity of litter-decomposition mechanisms in mushroom-forming fungi.</title>
        <authorList>
            <person name="Floudas D."/>
            <person name="Bentzer J."/>
            <person name="Ahren D."/>
            <person name="Johansson T."/>
            <person name="Persson P."/>
            <person name="Tunlid A."/>
        </authorList>
    </citation>
    <scope>NUCLEOTIDE SEQUENCE [LARGE SCALE GENOMIC DNA]</scope>
    <source>
        <strain evidence="1 2">CBS 101986</strain>
    </source>
</reference>
<proteinExistence type="predicted"/>
<comment type="caution">
    <text evidence="1">The sequence shown here is derived from an EMBL/GenBank/DDBJ whole genome shotgun (WGS) entry which is preliminary data.</text>
</comment>
<sequence length="188" mass="19744">MMLIDIDTFEPVKMLSAALDPAPVASAESSVQSRAIPASCGTTVTPSCLQALYGIPTARATNSKNVLAVSGFIEQFANQADLTTFLKALRPDLPSTTAFTLQTPDGGTNSQSVSQAGIEANLDTQYTVGVASGVRNVFISVGNNFKDAVSNMWHSGKSKLCPLDKAGEYADQRPNMTIVNPVGLCQSV</sequence>
<accession>A0A8H5F231</accession>
<dbReference type="Proteomes" id="UP000567179">
    <property type="component" value="Unassembled WGS sequence"/>
</dbReference>
<dbReference type="Gene3D" id="3.40.50.200">
    <property type="entry name" value="Peptidase S8/S53 domain"/>
    <property type="match status" value="1"/>
</dbReference>
<evidence type="ECO:0000313" key="2">
    <source>
        <dbReference type="Proteomes" id="UP000567179"/>
    </source>
</evidence>
<dbReference type="GO" id="GO:0004252">
    <property type="term" value="F:serine-type endopeptidase activity"/>
    <property type="evidence" value="ECO:0007669"/>
    <property type="project" value="InterPro"/>
</dbReference>
<dbReference type="InterPro" id="IPR036852">
    <property type="entry name" value="Peptidase_S8/S53_dom_sf"/>
</dbReference>
<dbReference type="InterPro" id="IPR050819">
    <property type="entry name" value="Tripeptidyl-peptidase_I"/>
</dbReference>
<dbReference type="AlphaFoldDB" id="A0A8H5F231"/>